<proteinExistence type="inferred from homology"/>
<dbReference type="Gene3D" id="2.60.120.330">
    <property type="entry name" value="B-lactam Antibiotic, Isopenicillin N Synthase, Chain"/>
    <property type="match status" value="1"/>
</dbReference>
<feature type="domain" description="Aspartyl/asparaginy/proline hydroxylase" evidence="4">
    <location>
        <begin position="196"/>
        <end position="355"/>
    </location>
</feature>
<evidence type="ECO:0000313" key="5">
    <source>
        <dbReference type="EMBL" id="THG38635.1"/>
    </source>
</evidence>
<dbReference type="EMBL" id="SSTI01000010">
    <property type="protein sequence ID" value="THG38635.1"/>
    <property type="molecule type" value="Genomic_DNA"/>
</dbReference>
<dbReference type="RefSeq" id="WP_136452034.1">
    <property type="nucleotide sequence ID" value="NZ_SSTI01000010.1"/>
</dbReference>
<keyword evidence="2" id="KW-0223">Dioxygenase</keyword>
<dbReference type="Pfam" id="PF05118">
    <property type="entry name" value="Asp_Arg_Hydrox"/>
    <property type="match status" value="1"/>
</dbReference>
<gene>
    <name evidence="5" type="ORF">E5988_13690</name>
</gene>
<dbReference type="InterPro" id="IPR007803">
    <property type="entry name" value="Asp/Arg/Pro-Hydrxlase"/>
</dbReference>
<sequence>MALPRADADQLARQGLDALRNRDGARARAIFDRLAVEAPADVPRPWLPLAQACRLIGDAPAETEALQALLREQPRNLAGLLLMGDRKRLDSDDRAATVFYTAALNQAAAMREVPASLHPLLRQAEAFKQESAARFAGHVEAAVGGLHAGRVAQSVDLLLGRRELHLQQPSMFYFEGLPQRPFYRRDEFDWVAELEAATPAIRAELEAVTEGFRPYVEGDPNRPLPNNPLLDDPAWSALHLWRGGEIVAENADRFPVTMAALAKLPIPRIAGRSPMALFSRLTPGAHIQPHHGLLNTRLICHLPIIAPPGCALRVGADTHEWREGELVTFDDSFEHEAWNRGTSTRTVLLFEIWKPEIAPDERADLTRLFEAIDAYGPPMVDQG</sequence>
<dbReference type="PANTHER" id="PTHR46332">
    <property type="entry name" value="ASPARTATE BETA-HYDROXYLASE DOMAIN-CONTAINING PROTEIN 2"/>
    <property type="match status" value="1"/>
</dbReference>
<dbReference type="InterPro" id="IPR051821">
    <property type="entry name" value="Asp/Asn_beta-hydroxylase"/>
</dbReference>
<dbReference type="SUPFAM" id="SSF51197">
    <property type="entry name" value="Clavaminate synthase-like"/>
    <property type="match status" value="1"/>
</dbReference>
<comment type="similarity">
    <text evidence="1">Belongs to the aspartyl/asparaginyl beta-hydroxylase family.</text>
</comment>
<reference evidence="5 6" key="1">
    <citation type="submission" date="2019-04" db="EMBL/GenBank/DDBJ databases">
        <title>Microbes associate with the intestines of laboratory mice.</title>
        <authorList>
            <person name="Navarre W."/>
            <person name="Wong E."/>
            <person name="Huang K.C."/>
            <person name="Tropini C."/>
            <person name="Ng K."/>
            <person name="Yu B."/>
        </authorList>
    </citation>
    <scope>NUCLEOTIDE SEQUENCE [LARGE SCALE GENOMIC DNA]</scope>
    <source>
        <strain evidence="5 6">NM83_B4-11</strain>
    </source>
</reference>
<keyword evidence="6" id="KW-1185">Reference proteome</keyword>
<evidence type="ECO:0000256" key="1">
    <source>
        <dbReference type="ARBA" id="ARBA00007730"/>
    </source>
</evidence>
<evidence type="ECO:0000313" key="6">
    <source>
        <dbReference type="Proteomes" id="UP000308038"/>
    </source>
</evidence>
<keyword evidence="3" id="KW-0560">Oxidoreductase</keyword>
<accession>A0ABY2QFD4</accession>
<comment type="caution">
    <text evidence="5">The sequence shown here is derived from an EMBL/GenBank/DDBJ whole genome shotgun (WGS) entry which is preliminary data.</text>
</comment>
<dbReference type="InterPro" id="IPR027443">
    <property type="entry name" value="IPNS-like_sf"/>
</dbReference>
<evidence type="ECO:0000256" key="3">
    <source>
        <dbReference type="ARBA" id="ARBA00023002"/>
    </source>
</evidence>
<protein>
    <submittedName>
        <fullName evidence="5">Aspartyl/asparaginyl beta-hydroxylase domain-containing protein</fullName>
    </submittedName>
</protein>
<dbReference type="Proteomes" id="UP000308038">
    <property type="component" value="Unassembled WGS sequence"/>
</dbReference>
<evidence type="ECO:0000259" key="4">
    <source>
        <dbReference type="Pfam" id="PF05118"/>
    </source>
</evidence>
<evidence type="ECO:0000256" key="2">
    <source>
        <dbReference type="ARBA" id="ARBA00022964"/>
    </source>
</evidence>
<organism evidence="5 6">
    <name type="scientific">Sphingomonas olei</name>
    <dbReference type="NCBI Taxonomy" id="1886787"/>
    <lineage>
        <taxon>Bacteria</taxon>
        <taxon>Pseudomonadati</taxon>
        <taxon>Pseudomonadota</taxon>
        <taxon>Alphaproteobacteria</taxon>
        <taxon>Sphingomonadales</taxon>
        <taxon>Sphingomonadaceae</taxon>
        <taxon>Sphingomonas</taxon>
    </lineage>
</organism>
<dbReference type="PANTHER" id="PTHR46332:SF5">
    <property type="entry name" value="ASPARTATE BETA-HYDROXYLASE DOMAIN CONTAINING 2"/>
    <property type="match status" value="1"/>
</dbReference>
<name>A0ABY2QFD4_9SPHN</name>